<dbReference type="EMBL" id="JABANO010031808">
    <property type="protein sequence ID" value="KAF4709662.1"/>
    <property type="molecule type" value="Genomic_DNA"/>
</dbReference>
<organism evidence="1 2">
    <name type="scientific">Perkinsus olseni</name>
    <name type="common">Perkinsus atlanticus</name>
    <dbReference type="NCBI Taxonomy" id="32597"/>
    <lineage>
        <taxon>Eukaryota</taxon>
        <taxon>Sar</taxon>
        <taxon>Alveolata</taxon>
        <taxon>Perkinsozoa</taxon>
        <taxon>Perkinsea</taxon>
        <taxon>Perkinsida</taxon>
        <taxon>Perkinsidae</taxon>
        <taxon>Perkinsus</taxon>
    </lineage>
</organism>
<keyword evidence="2" id="KW-1185">Reference proteome</keyword>
<evidence type="ECO:0000313" key="1">
    <source>
        <dbReference type="EMBL" id="KAF4709662.1"/>
    </source>
</evidence>
<comment type="caution">
    <text evidence="1">The sequence shown here is derived from an EMBL/GenBank/DDBJ whole genome shotgun (WGS) entry which is preliminary data.</text>
</comment>
<sequence>TVPRASATSGAQTQDFKNSEMPFKLESVLNPYDGVGDFALWLRDFDTVASASRWNAKQKAEYIVLFMVGSAKDVARQAVDEVDEDAEDDAAYVNVVKALGQAFSLKTHEAWRLLTTRTWD</sequence>
<dbReference type="AlphaFoldDB" id="A0A7J6QN74"/>
<evidence type="ECO:0000313" key="2">
    <source>
        <dbReference type="Proteomes" id="UP000553632"/>
    </source>
</evidence>
<accession>A0A7J6QN74</accession>
<feature type="non-terminal residue" evidence="1">
    <location>
        <position position="1"/>
    </location>
</feature>
<feature type="non-terminal residue" evidence="1">
    <location>
        <position position="120"/>
    </location>
</feature>
<dbReference type="OMA" id="KAEYIVL"/>
<reference evidence="1 2" key="1">
    <citation type="submission" date="2020-04" db="EMBL/GenBank/DDBJ databases">
        <title>Perkinsus olseni comparative genomics.</title>
        <authorList>
            <person name="Bogema D.R."/>
        </authorList>
    </citation>
    <scope>NUCLEOTIDE SEQUENCE [LARGE SCALE GENOMIC DNA]</scope>
    <source>
        <strain evidence="1 2">ATCC PRA-207</strain>
    </source>
</reference>
<name>A0A7J6QN74_PEROL</name>
<gene>
    <name evidence="1" type="ORF">FOZ63_023718</name>
</gene>
<protein>
    <submittedName>
        <fullName evidence="1">Uncharacterized protein</fullName>
    </submittedName>
</protein>
<proteinExistence type="predicted"/>
<dbReference type="Proteomes" id="UP000553632">
    <property type="component" value="Unassembled WGS sequence"/>
</dbReference>